<dbReference type="AlphaFoldDB" id="A0A6N2M9U5"/>
<accession>A0A6N2M9U5</accession>
<gene>
    <name evidence="1" type="ORF">SVIM_LOCUS324201</name>
</gene>
<organism evidence="1">
    <name type="scientific">Salix viminalis</name>
    <name type="common">Common osier</name>
    <name type="synonym">Basket willow</name>
    <dbReference type="NCBI Taxonomy" id="40686"/>
    <lineage>
        <taxon>Eukaryota</taxon>
        <taxon>Viridiplantae</taxon>
        <taxon>Streptophyta</taxon>
        <taxon>Embryophyta</taxon>
        <taxon>Tracheophyta</taxon>
        <taxon>Spermatophyta</taxon>
        <taxon>Magnoliopsida</taxon>
        <taxon>eudicotyledons</taxon>
        <taxon>Gunneridae</taxon>
        <taxon>Pentapetalae</taxon>
        <taxon>rosids</taxon>
        <taxon>fabids</taxon>
        <taxon>Malpighiales</taxon>
        <taxon>Salicaceae</taxon>
        <taxon>Saliceae</taxon>
        <taxon>Salix</taxon>
    </lineage>
</organism>
<proteinExistence type="predicted"/>
<reference evidence="1" key="1">
    <citation type="submission" date="2019-03" db="EMBL/GenBank/DDBJ databases">
        <authorList>
            <person name="Mank J."/>
            <person name="Almeida P."/>
        </authorList>
    </citation>
    <scope>NUCLEOTIDE SEQUENCE</scope>
    <source>
        <strain evidence="1">78183</strain>
    </source>
</reference>
<dbReference type="EMBL" id="CAADRP010001707">
    <property type="protein sequence ID" value="VFU49207.1"/>
    <property type="molecule type" value="Genomic_DNA"/>
</dbReference>
<sequence>MLQDQISMLMNMLQENEPMGDEDLGKLILNIYARPVQIFVGGPVTVFVEMVGAYARLLLFAVVSPSYLVNSHRSVAEFVSFIPLSQSRFIPLSRSTSRSLRLFACKSRAVAGSLGSRQQRELTLDTRDFSSEADITWESPSNAFVPSEFTAVDSQIHNQFFHYQYTPFPTSPDSELLAMRPLWLLTVTNALLELNQLMIIVHPPLIDYISPKAVEEVCWEIFSGYWHVKLWPSLFKEDERTPDGGPASCRAKTAVLSSTSESSPFPDSCKSLNAETLCAKYGDSNIISSC</sequence>
<name>A0A6N2M9U5_SALVM</name>
<protein>
    <submittedName>
        <fullName evidence="1">Uncharacterized protein</fullName>
    </submittedName>
</protein>
<evidence type="ECO:0000313" key="1">
    <source>
        <dbReference type="EMBL" id="VFU49207.1"/>
    </source>
</evidence>